<dbReference type="InterPro" id="IPR027434">
    <property type="entry name" value="Homing_endonucl"/>
</dbReference>
<reference evidence="2 3" key="1">
    <citation type="submission" date="2024-02" db="EMBL/GenBank/DDBJ databases">
        <title>Seven novel Bacillus-like species.</title>
        <authorList>
            <person name="Liu G."/>
        </authorList>
    </citation>
    <scope>NUCLEOTIDE SEQUENCE [LARGE SCALE GENOMIC DNA]</scope>
    <source>
        <strain evidence="2 3">FJAT-53654</strain>
    </source>
</reference>
<evidence type="ECO:0000259" key="1">
    <source>
        <dbReference type="PROSITE" id="PS50819"/>
    </source>
</evidence>
<protein>
    <submittedName>
        <fullName evidence="2">LAGLIDADG family homing endonuclease</fullName>
    </submittedName>
</protein>
<dbReference type="Gene3D" id="1.10.10.60">
    <property type="entry name" value="Homeodomain-like"/>
    <property type="match status" value="1"/>
</dbReference>
<dbReference type="RefSeq" id="WP_338786445.1">
    <property type="nucleotide sequence ID" value="NZ_CP147403.1"/>
</dbReference>
<accession>A0ABZ2MPT6</accession>
<name>A0ABZ2MPT6_9BACI</name>
<dbReference type="Pfam" id="PF14528">
    <property type="entry name" value="LAGLIDADG_3"/>
    <property type="match status" value="2"/>
</dbReference>
<dbReference type="PROSITE" id="PS50819">
    <property type="entry name" value="INTEIN_ENDONUCLEASE"/>
    <property type="match status" value="1"/>
</dbReference>
<dbReference type="InterPro" id="IPR004860">
    <property type="entry name" value="LAGLIDADG_dom"/>
</dbReference>
<dbReference type="EMBL" id="CP147403">
    <property type="protein sequence ID" value="WXB87196.1"/>
    <property type="molecule type" value="Genomic_DNA"/>
</dbReference>
<evidence type="ECO:0000313" key="3">
    <source>
        <dbReference type="Proteomes" id="UP001368328"/>
    </source>
</evidence>
<feature type="domain" description="DOD-type homing endonuclease" evidence="1">
    <location>
        <begin position="76"/>
        <end position="205"/>
    </location>
</feature>
<dbReference type="GO" id="GO:0004519">
    <property type="term" value="F:endonuclease activity"/>
    <property type="evidence" value="ECO:0007669"/>
    <property type="project" value="UniProtKB-KW"/>
</dbReference>
<keyword evidence="2" id="KW-0255">Endonuclease</keyword>
<dbReference type="Gene3D" id="3.10.28.10">
    <property type="entry name" value="Homing endonucleases"/>
    <property type="match status" value="1"/>
</dbReference>
<keyword evidence="2" id="KW-0540">Nuclease</keyword>
<keyword evidence="2" id="KW-0378">Hydrolase</keyword>
<evidence type="ECO:0000313" key="2">
    <source>
        <dbReference type="EMBL" id="WXB87196.1"/>
    </source>
</evidence>
<dbReference type="InterPro" id="IPR004042">
    <property type="entry name" value="Intein_endonuc_central"/>
</dbReference>
<dbReference type="SUPFAM" id="SSF55608">
    <property type="entry name" value="Homing endonucleases"/>
    <property type="match status" value="2"/>
</dbReference>
<organism evidence="2 3">
    <name type="scientific">Metabacillus rhizosphaerae</name>
    <dbReference type="NCBI Taxonomy" id="3117747"/>
    <lineage>
        <taxon>Bacteria</taxon>
        <taxon>Bacillati</taxon>
        <taxon>Bacillota</taxon>
        <taxon>Bacilli</taxon>
        <taxon>Bacillales</taxon>
        <taxon>Bacillaceae</taxon>
        <taxon>Metabacillus</taxon>
    </lineage>
</organism>
<proteinExistence type="predicted"/>
<sequence length="260" mass="29719">MPRKPGVTDENIIQMYKSGMKFKEMIAIIGLSDRAIRNVLYKHGVEMNREQSSGQPRKHKVNEDFFKVWTHEMAWVLGLFITDGCVHKQLNSITISQKNEDILRLIANYMQADYVLALTYKTRSTPTLIINSKEIKSDLEKLGINANKSLTVPFPSVPHEFLPSFIAGVVEGDGWVQKRGYVMNITTGSIQFAEGLLSVFQTWNLRSEITTEFTQAGNPIYRVWVKGKFTLPELAKIIYNDSIKPYDSYKKDSMSQRLTD</sequence>
<dbReference type="Proteomes" id="UP001368328">
    <property type="component" value="Chromosome"/>
</dbReference>
<keyword evidence="3" id="KW-1185">Reference proteome</keyword>
<gene>
    <name evidence="2" type="ORF">WCV66_18420</name>
</gene>